<evidence type="ECO:0000313" key="7">
    <source>
        <dbReference type="Proteomes" id="UP001596353"/>
    </source>
</evidence>
<reference evidence="7" key="1">
    <citation type="journal article" date="2019" name="Int. J. Syst. Evol. Microbiol.">
        <title>The Global Catalogue of Microorganisms (GCM) 10K type strain sequencing project: providing services to taxonomists for standard genome sequencing and annotation.</title>
        <authorList>
            <consortium name="The Broad Institute Genomics Platform"/>
            <consortium name="The Broad Institute Genome Sequencing Center for Infectious Disease"/>
            <person name="Wu L."/>
            <person name="Ma J."/>
        </authorList>
    </citation>
    <scope>NUCLEOTIDE SEQUENCE [LARGE SCALE GENOMIC DNA]</scope>
    <source>
        <strain evidence="7">CCUG 66188</strain>
    </source>
</reference>
<keyword evidence="7" id="KW-1185">Reference proteome</keyword>
<proteinExistence type="predicted"/>
<dbReference type="EMBL" id="JBHSWG010000004">
    <property type="protein sequence ID" value="MFC6762294.1"/>
    <property type="molecule type" value="Genomic_DNA"/>
</dbReference>
<accession>A0ABW2B9W7</accession>
<evidence type="ECO:0000256" key="5">
    <source>
        <dbReference type="SAM" id="Phobius"/>
    </source>
</evidence>
<sequence>MNIVLWILQALLALHTVIGAGWKLFNSEQAVPTLAAIPSVVWMGLIPFELLCAAGLVAPVVAASLGWLVPIAAIGIAVEMLVFSGVHLCSGAVDHGPMYYWLGVVAVCALIALGRLFIAPQ</sequence>
<evidence type="ECO:0000256" key="4">
    <source>
        <dbReference type="ARBA" id="ARBA00023136"/>
    </source>
</evidence>
<feature type="transmembrane region" description="Helical" evidence="5">
    <location>
        <begin position="98"/>
        <end position="118"/>
    </location>
</feature>
<comment type="subcellular location">
    <subcellularLocation>
        <location evidence="1">Membrane</location>
        <topology evidence="1">Multi-pass membrane protein</topology>
    </subcellularLocation>
</comment>
<name>A0ABW2B9W7_9RHOB</name>
<feature type="transmembrane region" description="Helical" evidence="5">
    <location>
        <begin position="65"/>
        <end position="86"/>
    </location>
</feature>
<evidence type="ECO:0000256" key="2">
    <source>
        <dbReference type="ARBA" id="ARBA00022692"/>
    </source>
</evidence>
<keyword evidence="3 5" id="KW-1133">Transmembrane helix</keyword>
<keyword evidence="4 5" id="KW-0472">Membrane</keyword>
<dbReference type="Proteomes" id="UP001596353">
    <property type="component" value="Unassembled WGS sequence"/>
</dbReference>
<feature type="transmembrane region" description="Helical" evidence="5">
    <location>
        <begin position="35"/>
        <end position="58"/>
    </location>
</feature>
<dbReference type="Pfam" id="PF13564">
    <property type="entry name" value="DoxX_2"/>
    <property type="match status" value="1"/>
</dbReference>
<evidence type="ECO:0000256" key="1">
    <source>
        <dbReference type="ARBA" id="ARBA00004141"/>
    </source>
</evidence>
<protein>
    <submittedName>
        <fullName evidence="6">DoxX family protein</fullName>
    </submittedName>
</protein>
<evidence type="ECO:0000256" key="3">
    <source>
        <dbReference type="ARBA" id="ARBA00022989"/>
    </source>
</evidence>
<keyword evidence="2 5" id="KW-0812">Transmembrane</keyword>
<organism evidence="6 7">
    <name type="scientific">Sulfitobacter porphyrae</name>
    <dbReference type="NCBI Taxonomy" id="1246864"/>
    <lineage>
        <taxon>Bacteria</taxon>
        <taxon>Pseudomonadati</taxon>
        <taxon>Pseudomonadota</taxon>
        <taxon>Alphaproteobacteria</taxon>
        <taxon>Rhodobacterales</taxon>
        <taxon>Roseobacteraceae</taxon>
        <taxon>Sulfitobacter</taxon>
    </lineage>
</organism>
<gene>
    <name evidence="6" type="ORF">ACFQFQ_26685</name>
</gene>
<comment type="caution">
    <text evidence="6">The sequence shown here is derived from an EMBL/GenBank/DDBJ whole genome shotgun (WGS) entry which is preliminary data.</text>
</comment>
<dbReference type="InterPro" id="IPR032808">
    <property type="entry name" value="DoxX"/>
</dbReference>
<evidence type="ECO:0000313" key="6">
    <source>
        <dbReference type="EMBL" id="MFC6762294.1"/>
    </source>
</evidence>